<keyword evidence="4" id="KW-1185">Reference proteome</keyword>
<dbReference type="Proteomes" id="UP000192796">
    <property type="component" value="Unassembled WGS sequence"/>
</dbReference>
<reference evidence="3 4" key="1">
    <citation type="submission" date="2016-03" db="EMBL/GenBank/DDBJ databases">
        <title>Niastella vici sp. nov., isolated from farmland soil.</title>
        <authorList>
            <person name="Chen L."/>
            <person name="Wang D."/>
            <person name="Yang S."/>
            <person name="Wang G."/>
        </authorList>
    </citation>
    <scope>NUCLEOTIDE SEQUENCE [LARGE SCALE GENOMIC DNA]</scope>
    <source>
        <strain evidence="3 4">DJ57</strain>
    </source>
</reference>
<comment type="caution">
    <text evidence="3">The sequence shown here is derived from an EMBL/GenBank/DDBJ whole genome shotgun (WGS) entry which is preliminary data.</text>
</comment>
<dbReference type="InterPro" id="IPR035234">
    <property type="entry name" value="IgGFc-bd_N"/>
</dbReference>
<evidence type="ECO:0000313" key="4">
    <source>
        <dbReference type="Proteomes" id="UP000192796"/>
    </source>
</evidence>
<dbReference type="OrthoDB" id="7794186at2"/>
<accession>A0A1V9G0U7</accession>
<organism evidence="3 4">
    <name type="scientific">Niastella vici</name>
    <dbReference type="NCBI Taxonomy" id="1703345"/>
    <lineage>
        <taxon>Bacteria</taxon>
        <taxon>Pseudomonadati</taxon>
        <taxon>Bacteroidota</taxon>
        <taxon>Chitinophagia</taxon>
        <taxon>Chitinophagales</taxon>
        <taxon>Chitinophagaceae</taxon>
        <taxon>Niastella</taxon>
    </lineage>
</organism>
<feature type="domain" description="PKD" evidence="2">
    <location>
        <begin position="672"/>
        <end position="718"/>
    </location>
</feature>
<dbReference type="InterPro" id="IPR000601">
    <property type="entry name" value="PKD_dom"/>
</dbReference>
<dbReference type="InterPro" id="IPR022409">
    <property type="entry name" value="PKD/Chitinase_dom"/>
</dbReference>
<dbReference type="InterPro" id="IPR035986">
    <property type="entry name" value="PKD_dom_sf"/>
</dbReference>
<dbReference type="AlphaFoldDB" id="A0A1V9G0U7"/>
<sequence length="1171" mass="126168">MHTLPRTALVLIALCLTSTLIAQDFSNKGKDFWIGYGNHVRMFTGTPAEKMQLYITSDVATTGQVTIASIGFSQSFTVSPNQITTIDIPRTAALLDDGLYNHGIHVTADKPVVVYSFIYVSAISGATVCLPTSTLGRDYYSVNYTQRSNDPDSYSYFFVIAADTGTTTVEITPAANTKGGKAANAPFLVTLQQGQIYNVLGTISGTSGVDLTGSRIRSLNNGSGCKRIAVFCGSGKVTIGCPGTGTADNLYQEMYPTATWGKKYITVPSLTNSNNIYRIIKSDPAANVTLNGTAIPATAFVNNFYYEFLSSTTNVIESDKPILVAQYFTTQGCDGNTSNGDPEMIYLNPVEQTIAAVTLNSMQPAGININTHFLNVVLKNDAAAISSFKIDGISYNSFNPVPQDNNYTYAQIRTTAGTHNITCDTGFNIIAYGLGNVESYGFSGGMNLKDLYQFISIKNQYSIVDYPATCTDAPFNFSMTFPYMPTKVQWQFGGLYTDELINAPVPDSSFTKNGKQLYLYRLPNTYMGPTPGVYPIKIIANNPTADGCTGEQEIDFDLRVYPKPTAGFAFAGTCLGDTTFFTDQSVTGDNPVIKWSWTFGNGDVSNAKDPFYLYNTAASYTVSLSAITQVGCLTDTVQRVVTINPLPVTAFQTTGPYCAGQNILLQDASTISNGSIATWTWSMGDGQTLTKTSSATFNYVYPATGSYTINLTAESDKGCSNKATPRTIAITAQPKAGFVLPENCLSDPYSTFTDTSTIADGTQASFQYKWNFGDPNAAAANNRATVKNPQHKYTATGNYNVSLLVTSNNGCADSVKQVFTINGTTPQSVFTFDDGNSVCSNKMGTFTNNSTVDFGNIIRLEIYWDYGNDPTNKTIDDDPAAGKKYSAQYPVLYSPDKKDYLVQVVAYSGQTCLSTSAKTFTVKAIPELQFNPIDPVCADVAPFQITQASVLNGLSGNGIYSGKGVSQSGIFSAAIATAGIDSIQYVFTAANNCVNSIKQAVLVYPLPIVNAGADSYLLEGNFLTLPATASGNTLSYVWTPATALSNSTILQPQASPTDDITYKLTATSVEGCKASDDIAIKVLKALHIPNAFSPNGDGIHDRWEIKYLNTYPGATVEVFNRYGQLVYRSAGYSQSWDGTFNGNPLPVGTYYYIINPRNGRSQLSGYVDIIR</sequence>
<feature type="signal peptide" evidence="1">
    <location>
        <begin position="1"/>
        <end position="22"/>
    </location>
</feature>
<dbReference type="PANTHER" id="PTHR46534:SF1">
    <property type="entry name" value="IGGFC-BINDING PROTEIN N-TERMINAL DOMAIN-CONTAINING PROTEIN"/>
    <property type="match status" value="1"/>
</dbReference>
<proteinExistence type="predicted"/>
<dbReference type="SUPFAM" id="SSF49299">
    <property type="entry name" value="PKD domain"/>
    <property type="match status" value="3"/>
</dbReference>
<dbReference type="NCBIfam" id="TIGR04131">
    <property type="entry name" value="Bac_Flav_CTERM"/>
    <property type="match status" value="1"/>
</dbReference>
<dbReference type="Pfam" id="PF13585">
    <property type="entry name" value="CHU_C"/>
    <property type="match status" value="1"/>
</dbReference>
<protein>
    <recommendedName>
        <fullName evidence="2">PKD domain-containing protein</fullName>
    </recommendedName>
</protein>
<evidence type="ECO:0000259" key="2">
    <source>
        <dbReference type="PROSITE" id="PS50093"/>
    </source>
</evidence>
<dbReference type="PANTHER" id="PTHR46534">
    <property type="entry name" value="IGGFC_BINDING DOMAIN-CONTAINING PROTEIN"/>
    <property type="match status" value="1"/>
</dbReference>
<dbReference type="Pfam" id="PF18911">
    <property type="entry name" value="PKD_4"/>
    <property type="match status" value="3"/>
</dbReference>
<gene>
    <name evidence="3" type="ORF">A3860_19890</name>
</gene>
<feature type="domain" description="PKD" evidence="2">
    <location>
        <begin position="587"/>
        <end position="643"/>
    </location>
</feature>
<dbReference type="CDD" id="cd00146">
    <property type="entry name" value="PKD"/>
    <property type="match status" value="2"/>
</dbReference>
<feature type="domain" description="PKD" evidence="2">
    <location>
        <begin position="768"/>
        <end position="810"/>
    </location>
</feature>
<dbReference type="RefSeq" id="WP_081146856.1">
    <property type="nucleotide sequence ID" value="NZ_LVYD01000042.1"/>
</dbReference>
<dbReference type="Pfam" id="PF17517">
    <property type="entry name" value="IgGFc_binding"/>
    <property type="match status" value="1"/>
</dbReference>
<keyword evidence="1" id="KW-0732">Signal</keyword>
<dbReference type="InterPro" id="IPR013783">
    <property type="entry name" value="Ig-like_fold"/>
</dbReference>
<dbReference type="SMART" id="SM00089">
    <property type="entry name" value="PKD"/>
    <property type="match status" value="3"/>
</dbReference>
<dbReference type="PROSITE" id="PS50093">
    <property type="entry name" value="PKD"/>
    <property type="match status" value="3"/>
</dbReference>
<evidence type="ECO:0000256" key="1">
    <source>
        <dbReference type="SAM" id="SignalP"/>
    </source>
</evidence>
<feature type="chain" id="PRO_5012258104" description="PKD domain-containing protein" evidence="1">
    <location>
        <begin position="23"/>
        <end position="1171"/>
    </location>
</feature>
<dbReference type="EMBL" id="LVYD01000042">
    <property type="protein sequence ID" value="OQP64241.1"/>
    <property type="molecule type" value="Genomic_DNA"/>
</dbReference>
<dbReference type="InterPro" id="IPR026341">
    <property type="entry name" value="T9SS_type_B"/>
</dbReference>
<dbReference type="STRING" id="1703345.A3860_19890"/>
<evidence type="ECO:0000313" key="3">
    <source>
        <dbReference type="EMBL" id="OQP64241.1"/>
    </source>
</evidence>
<dbReference type="Gene3D" id="2.60.40.10">
    <property type="entry name" value="Immunoglobulins"/>
    <property type="match status" value="3"/>
</dbReference>
<name>A0A1V9G0U7_9BACT</name>